<dbReference type="InterPro" id="IPR051791">
    <property type="entry name" value="Pra-immunoreactive"/>
</dbReference>
<dbReference type="PANTHER" id="PTHR36115:SF4">
    <property type="entry name" value="MEMBRANE PROTEIN"/>
    <property type="match status" value="1"/>
</dbReference>
<keyword evidence="4 6" id="KW-1133">Transmembrane helix</keyword>
<sequence>MDKVFVPSTWKRLIAHFIDQMIRVIFYLPFIKVFYLLIFTDDEVHISFLQLGLFLLIPAIYEMVFLMMMQATPGKWLLGLKVVPFNNPYEKLDWQQCVLRPLVQRLSLFFSLAIYALAFFRYDRTHLADWVAETRVVQFNPRINRPRIRWFVGTLFLLFYIYEGIISAQGFLKTVDFKTKTLNVRALVDTEALDELMEQRESGF</sequence>
<keyword evidence="9" id="KW-1185">Reference proteome</keyword>
<gene>
    <name evidence="8" type="ORF">MNR06_04160</name>
</gene>
<dbReference type="Proteomes" id="UP000830116">
    <property type="component" value="Chromosome"/>
</dbReference>
<evidence type="ECO:0000256" key="6">
    <source>
        <dbReference type="SAM" id="Phobius"/>
    </source>
</evidence>
<proteinExistence type="predicted"/>
<evidence type="ECO:0000259" key="7">
    <source>
        <dbReference type="Pfam" id="PF06271"/>
    </source>
</evidence>
<organism evidence="8 9">
    <name type="scientific">Bdellovibrio reynosensis</name>
    <dbReference type="NCBI Taxonomy" id="2835041"/>
    <lineage>
        <taxon>Bacteria</taxon>
        <taxon>Pseudomonadati</taxon>
        <taxon>Bdellovibrionota</taxon>
        <taxon>Bdellovibrionia</taxon>
        <taxon>Bdellovibrionales</taxon>
        <taxon>Pseudobdellovibrionaceae</taxon>
        <taxon>Bdellovibrio</taxon>
    </lineage>
</organism>
<feature type="domain" description="RDD" evidence="7">
    <location>
        <begin position="6"/>
        <end position="132"/>
    </location>
</feature>
<feature type="transmembrane region" description="Helical" evidence="6">
    <location>
        <begin position="20"/>
        <end position="39"/>
    </location>
</feature>
<keyword evidence="5 6" id="KW-0472">Membrane</keyword>
<evidence type="ECO:0000256" key="1">
    <source>
        <dbReference type="ARBA" id="ARBA00004651"/>
    </source>
</evidence>
<protein>
    <submittedName>
        <fullName evidence="8">RDD family protein</fullName>
    </submittedName>
</protein>
<keyword evidence="2" id="KW-1003">Cell membrane</keyword>
<evidence type="ECO:0000256" key="4">
    <source>
        <dbReference type="ARBA" id="ARBA00022989"/>
    </source>
</evidence>
<evidence type="ECO:0000313" key="9">
    <source>
        <dbReference type="Proteomes" id="UP000830116"/>
    </source>
</evidence>
<feature type="transmembrane region" description="Helical" evidence="6">
    <location>
        <begin position="102"/>
        <end position="120"/>
    </location>
</feature>
<name>A0ABY4CBC6_9BACT</name>
<dbReference type="RefSeq" id="WP_243538939.1">
    <property type="nucleotide sequence ID" value="NZ_CP093442.1"/>
</dbReference>
<dbReference type="Pfam" id="PF06271">
    <property type="entry name" value="RDD"/>
    <property type="match status" value="1"/>
</dbReference>
<evidence type="ECO:0000256" key="5">
    <source>
        <dbReference type="ARBA" id="ARBA00023136"/>
    </source>
</evidence>
<evidence type="ECO:0000256" key="2">
    <source>
        <dbReference type="ARBA" id="ARBA00022475"/>
    </source>
</evidence>
<dbReference type="InterPro" id="IPR010432">
    <property type="entry name" value="RDD"/>
</dbReference>
<keyword evidence="3 6" id="KW-0812">Transmembrane</keyword>
<feature type="transmembrane region" description="Helical" evidence="6">
    <location>
        <begin position="150"/>
        <end position="172"/>
    </location>
</feature>
<evidence type="ECO:0000256" key="3">
    <source>
        <dbReference type="ARBA" id="ARBA00022692"/>
    </source>
</evidence>
<dbReference type="PANTHER" id="PTHR36115">
    <property type="entry name" value="PROLINE-RICH ANTIGEN HOMOLOG-RELATED"/>
    <property type="match status" value="1"/>
</dbReference>
<feature type="transmembrane region" description="Helical" evidence="6">
    <location>
        <begin position="51"/>
        <end position="71"/>
    </location>
</feature>
<evidence type="ECO:0000313" key="8">
    <source>
        <dbReference type="EMBL" id="UOF02148.1"/>
    </source>
</evidence>
<comment type="subcellular location">
    <subcellularLocation>
        <location evidence="1">Cell membrane</location>
        <topology evidence="1">Multi-pass membrane protein</topology>
    </subcellularLocation>
</comment>
<accession>A0ABY4CBC6</accession>
<reference evidence="8" key="1">
    <citation type="submission" date="2022-03" db="EMBL/GenBank/DDBJ databases">
        <title>Genome Identification and Characterization of new species Bdellovibrio reynosense LBG001 sp. nov. from a Mexico soil sample.</title>
        <authorList>
            <person name="Camilli A."/>
            <person name="Ajao Y."/>
            <person name="Guo X."/>
        </authorList>
    </citation>
    <scope>NUCLEOTIDE SEQUENCE</scope>
    <source>
        <strain evidence="8">LBG001</strain>
    </source>
</reference>
<dbReference type="EMBL" id="CP093442">
    <property type="protein sequence ID" value="UOF02148.1"/>
    <property type="molecule type" value="Genomic_DNA"/>
</dbReference>